<sequence>MWAVSRLARSQDEGQRTTSAPLVRLKLDDLLLVSDGQLLPSQSGGLGRRIVPVLFSRLSPHLLPPIAHFLRLLGQHGCRPWQAWS</sequence>
<proteinExistence type="predicted"/>
<evidence type="ECO:0000313" key="2">
    <source>
        <dbReference type="EMBL" id="TDD11172.1"/>
    </source>
</evidence>
<dbReference type="Proteomes" id="UP000294543">
    <property type="component" value="Unassembled WGS sequence"/>
</dbReference>
<dbReference type="EMBL" id="SMKP01000222">
    <property type="protein sequence ID" value="TDD11172.1"/>
    <property type="molecule type" value="Genomic_DNA"/>
</dbReference>
<protein>
    <recommendedName>
        <fullName evidence="1">Lantibiotic dehydratase N-terminal domain-containing protein</fullName>
    </recommendedName>
</protein>
<name>A0A4R4VYH9_9ACTN</name>
<comment type="caution">
    <text evidence="2">The sequence shown here is derived from an EMBL/GenBank/DDBJ whole genome shotgun (WGS) entry which is preliminary data.</text>
</comment>
<reference evidence="2 3" key="1">
    <citation type="submission" date="2019-03" db="EMBL/GenBank/DDBJ databases">
        <title>Draft genome sequences of novel Actinobacteria.</title>
        <authorList>
            <person name="Sahin N."/>
            <person name="Ay H."/>
            <person name="Saygin H."/>
        </authorList>
    </citation>
    <scope>NUCLEOTIDE SEQUENCE [LARGE SCALE GENOMIC DNA]</scope>
    <source>
        <strain evidence="2 3">KC712</strain>
    </source>
</reference>
<gene>
    <name evidence="2" type="ORF">E1294_45440</name>
</gene>
<dbReference type="Pfam" id="PF04738">
    <property type="entry name" value="Lant_dehydr_N"/>
    <property type="match status" value="1"/>
</dbReference>
<dbReference type="AlphaFoldDB" id="A0A4R4VYH9"/>
<evidence type="ECO:0000313" key="3">
    <source>
        <dbReference type="Proteomes" id="UP000294543"/>
    </source>
</evidence>
<evidence type="ECO:0000259" key="1">
    <source>
        <dbReference type="Pfam" id="PF04738"/>
    </source>
</evidence>
<dbReference type="InterPro" id="IPR006827">
    <property type="entry name" value="Lant_deHydtase_N"/>
</dbReference>
<feature type="domain" description="Lantibiotic dehydratase N-terminal" evidence="1">
    <location>
        <begin position="24"/>
        <end position="85"/>
    </location>
</feature>
<organism evidence="2 3">
    <name type="scientific">Nonomuraea diastatica</name>
    <dbReference type="NCBI Taxonomy" id="1848329"/>
    <lineage>
        <taxon>Bacteria</taxon>
        <taxon>Bacillati</taxon>
        <taxon>Actinomycetota</taxon>
        <taxon>Actinomycetes</taxon>
        <taxon>Streptosporangiales</taxon>
        <taxon>Streptosporangiaceae</taxon>
        <taxon>Nonomuraea</taxon>
    </lineage>
</organism>
<keyword evidence="3" id="KW-1185">Reference proteome</keyword>
<accession>A0A4R4VYH9</accession>